<organism evidence="8 9">
    <name type="scientific">Dimorphilus gyrociliatus</name>
    <dbReference type="NCBI Taxonomy" id="2664684"/>
    <lineage>
        <taxon>Eukaryota</taxon>
        <taxon>Metazoa</taxon>
        <taxon>Spiralia</taxon>
        <taxon>Lophotrochozoa</taxon>
        <taxon>Annelida</taxon>
        <taxon>Polychaeta</taxon>
        <taxon>Polychaeta incertae sedis</taxon>
        <taxon>Dinophilidae</taxon>
        <taxon>Dimorphilus</taxon>
    </lineage>
</organism>
<comment type="similarity">
    <text evidence="2">Belongs to the transaldolase family. Type 1 subfamily.</text>
</comment>
<dbReference type="SUPFAM" id="SSF51569">
    <property type="entry name" value="Aldolase"/>
    <property type="match status" value="1"/>
</dbReference>
<evidence type="ECO:0000256" key="3">
    <source>
        <dbReference type="ARBA" id="ARBA00013151"/>
    </source>
</evidence>
<dbReference type="PROSITE" id="PS01054">
    <property type="entry name" value="TRANSALDOLASE_1"/>
    <property type="match status" value="1"/>
</dbReference>
<evidence type="ECO:0000256" key="6">
    <source>
        <dbReference type="ARBA" id="ARBA00023270"/>
    </source>
</evidence>
<comment type="caution">
    <text evidence="8">The sequence shown here is derived from an EMBL/GenBank/DDBJ whole genome shotgun (WGS) entry which is preliminary data.</text>
</comment>
<dbReference type="Pfam" id="PF00923">
    <property type="entry name" value="TAL_FSA"/>
    <property type="match status" value="1"/>
</dbReference>
<dbReference type="GO" id="GO:0005975">
    <property type="term" value="P:carbohydrate metabolic process"/>
    <property type="evidence" value="ECO:0007669"/>
    <property type="project" value="InterPro"/>
</dbReference>
<accession>A0A7I8VQ40</accession>
<evidence type="ECO:0000256" key="2">
    <source>
        <dbReference type="ARBA" id="ARBA00008012"/>
    </source>
</evidence>
<dbReference type="NCBIfam" id="TIGR00874">
    <property type="entry name" value="talAB"/>
    <property type="match status" value="1"/>
</dbReference>
<dbReference type="InterPro" id="IPR013785">
    <property type="entry name" value="Aldolase_TIM"/>
</dbReference>
<dbReference type="UniPathway" id="UPA00115">
    <property type="reaction ID" value="UER00414"/>
</dbReference>
<dbReference type="CDD" id="cd00957">
    <property type="entry name" value="Transaldolase_TalAB"/>
    <property type="match status" value="1"/>
</dbReference>
<evidence type="ECO:0000256" key="1">
    <source>
        <dbReference type="ARBA" id="ARBA00004857"/>
    </source>
</evidence>
<keyword evidence="6" id="KW-0704">Schiff base</keyword>
<dbReference type="HAMAP" id="MF_00492">
    <property type="entry name" value="Transaldolase_1"/>
    <property type="match status" value="1"/>
</dbReference>
<dbReference type="PANTHER" id="PTHR10683:SF18">
    <property type="entry name" value="TRANSALDOLASE"/>
    <property type="match status" value="1"/>
</dbReference>
<dbReference type="GO" id="GO:0009052">
    <property type="term" value="P:pentose-phosphate shunt, non-oxidative branch"/>
    <property type="evidence" value="ECO:0007669"/>
    <property type="project" value="TreeGrafter"/>
</dbReference>
<comment type="pathway">
    <text evidence="1">Carbohydrate degradation; pentose phosphate pathway; D-glyceraldehyde 3-phosphate and beta-D-fructose 6-phosphate from D-ribose 5-phosphate and D-xylulose 5-phosphate (non-oxidative stage): step 2/3.</text>
</comment>
<evidence type="ECO:0000313" key="8">
    <source>
        <dbReference type="EMBL" id="CAD5117407.1"/>
    </source>
</evidence>
<keyword evidence="4" id="KW-0808">Transferase</keyword>
<evidence type="ECO:0000256" key="5">
    <source>
        <dbReference type="ARBA" id="ARBA00023126"/>
    </source>
</evidence>
<dbReference type="GO" id="GO:0004801">
    <property type="term" value="F:transaldolase activity"/>
    <property type="evidence" value="ECO:0007669"/>
    <property type="project" value="UniProtKB-EC"/>
</dbReference>
<keyword evidence="9" id="KW-1185">Reference proteome</keyword>
<evidence type="ECO:0000256" key="4">
    <source>
        <dbReference type="ARBA" id="ARBA00022679"/>
    </source>
</evidence>
<name>A0A7I8VQ40_9ANNE</name>
<evidence type="ECO:0000256" key="7">
    <source>
        <dbReference type="ARBA" id="ARBA00048810"/>
    </source>
</evidence>
<dbReference type="Proteomes" id="UP000549394">
    <property type="component" value="Unassembled WGS sequence"/>
</dbReference>
<comment type="catalytic activity">
    <reaction evidence="7">
        <text>D-sedoheptulose 7-phosphate + D-glyceraldehyde 3-phosphate = D-erythrose 4-phosphate + beta-D-fructose 6-phosphate</text>
        <dbReference type="Rhea" id="RHEA:17053"/>
        <dbReference type="ChEBI" id="CHEBI:16897"/>
        <dbReference type="ChEBI" id="CHEBI:57483"/>
        <dbReference type="ChEBI" id="CHEBI:57634"/>
        <dbReference type="ChEBI" id="CHEBI:59776"/>
        <dbReference type="EC" id="2.2.1.2"/>
    </reaction>
</comment>
<proteinExistence type="inferred from homology"/>
<dbReference type="InterPro" id="IPR004730">
    <property type="entry name" value="Transaldolase_1"/>
</dbReference>
<gene>
    <name evidence="8" type="ORF">DGYR_LOCUS5937</name>
</gene>
<dbReference type="InterPro" id="IPR001585">
    <property type="entry name" value="TAL/FSA"/>
</dbReference>
<dbReference type="GO" id="GO:0005737">
    <property type="term" value="C:cytoplasm"/>
    <property type="evidence" value="ECO:0007669"/>
    <property type="project" value="InterPro"/>
</dbReference>
<dbReference type="EC" id="2.2.1.2" evidence="3"/>
<dbReference type="FunFam" id="3.20.20.70:FF:000088">
    <property type="entry name" value="Transaldolase"/>
    <property type="match status" value="1"/>
</dbReference>
<dbReference type="EMBL" id="CAJFCJ010000007">
    <property type="protein sequence ID" value="CAD5117407.1"/>
    <property type="molecule type" value="Genomic_DNA"/>
</dbReference>
<sequence length="353" mass="39806">MTIEVPAYSMRFTTKVTRGQDHVMTEPPSKVIKMSSSLDQLKQLTTVVADTGDFEAMKKYKPTDATTNPSLLLAASKMPQYAKMIPEAIAYAKQKAKSAEDRLELAMDRLYVLFGCEILKIVPGRVSTEVDARLSFDTDSMVSKARRFIEMYEECGISKERVLIKLTSSWEGIQAGKILEQQYGIHCNMTLLFNFYQAVACAEAGVTLISPFVGRILDWYVAHTDKKSYEPNEDPGVISVTKIYNYYKKFGYKTVVMGASFRNTGEITALAGCDLLTISPALLEKLDGSSEEVKEQLSVQLARKSDYDRVELTEKRFRWEMNEDSMANDKLSEGIRKFAADSVKLEQIIEQQM</sequence>
<dbReference type="Gene3D" id="3.20.20.70">
    <property type="entry name" value="Aldolase class I"/>
    <property type="match status" value="1"/>
</dbReference>
<keyword evidence="5" id="KW-0570">Pentose shunt</keyword>
<evidence type="ECO:0000313" key="9">
    <source>
        <dbReference type="Proteomes" id="UP000549394"/>
    </source>
</evidence>
<reference evidence="8 9" key="1">
    <citation type="submission" date="2020-08" db="EMBL/GenBank/DDBJ databases">
        <authorList>
            <person name="Hejnol A."/>
        </authorList>
    </citation>
    <scope>NUCLEOTIDE SEQUENCE [LARGE SCALE GENOMIC DNA]</scope>
</reference>
<dbReference type="OrthoDB" id="2015515at2759"/>
<protein>
    <recommendedName>
        <fullName evidence="3">transaldolase</fullName>
        <ecNumber evidence="3">2.2.1.2</ecNumber>
    </recommendedName>
</protein>
<dbReference type="PANTHER" id="PTHR10683">
    <property type="entry name" value="TRANSALDOLASE"/>
    <property type="match status" value="1"/>
</dbReference>
<dbReference type="InterPro" id="IPR018225">
    <property type="entry name" value="Transaldolase_AS"/>
</dbReference>
<dbReference type="NCBIfam" id="NF009001">
    <property type="entry name" value="PRK12346.1"/>
    <property type="match status" value="1"/>
</dbReference>
<dbReference type="AlphaFoldDB" id="A0A7I8VQ40"/>